<gene>
    <name evidence="1" type="ORF">Q604_UNBC15997G0001</name>
</gene>
<dbReference type="AlphaFoldDB" id="W1XJ06"/>
<reference evidence="1" key="1">
    <citation type="submission" date="2013-12" db="EMBL/GenBank/DDBJ databases">
        <title>A Varibaculum cambriense genome reconstructed from a premature infant gut community with otherwise low bacterial novelty that shifts toward anaerobic metabolism during the third week of life.</title>
        <authorList>
            <person name="Brown C.T."/>
            <person name="Sharon I."/>
            <person name="Thomas B.C."/>
            <person name="Castelle C.J."/>
            <person name="Morowitz M.J."/>
            <person name="Banfield J.F."/>
        </authorList>
    </citation>
    <scope>NUCLEOTIDE SEQUENCE</scope>
</reference>
<evidence type="ECO:0000313" key="1">
    <source>
        <dbReference type="EMBL" id="ETJ29470.1"/>
    </source>
</evidence>
<comment type="caution">
    <text evidence="1">The sequence shown here is derived from an EMBL/GenBank/DDBJ whole genome shotgun (WGS) entry which is preliminary data.</text>
</comment>
<name>W1XJ06_9ZZZZ</name>
<dbReference type="EMBL" id="AZMM01015997">
    <property type="protein sequence ID" value="ETJ29470.1"/>
    <property type="molecule type" value="Genomic_DNA"/>
</dbReference>
<feature type="non-terminal residue" evidence="1">
    <location>
        <position position="40"/>
    </location>
</feature>
<protein>
    <submittedName>
        <fullName evidence="1">Uncharacterized protein</fullName>
    </submittedName>
</protein>
<organism evidence="1">
    <name type="scientific">human gut metagenome</name>
    <dbReference type="NCBI Taxonomy" id="408170"/>
    <lineage>
        <taxon>unclassified sequences</taxon>
        <taxon>metagenomes</taxon>
        <taxon>organismal metagenomes</taxon>
    </lineage>
</organism>
<accession>W1XJ06</accession>
<sequence>MTFINSTTNLIRRSTKDIFYIFNNHGLYYNYYNKDNKLSK</sequence>
<proteinExistence type="predicted"/>